<organism evidence="2 3">
    <name type="scientific">Candidatus Nealsonbacteria bacterium CG_4_9_14_0_8_um_filter_36_17</name>
    <dbReference type="NCBI Taxonomy" id="1974693"/>
    <lineage>
        <taxon>Bacteria</taxon>
        <taxon>Candidatus Nealsoniibacteriota</taxon>
    </lineage>
</organism>
<accession>A0A2M8DLM7</accession>
<proteinExistence type="predicted"/>
<dbReference type="PANTHER" id="PTHR43685">
    <property type="entry name" value="GLYCOSYLTRANSFERASE"/>
    <property type="match status" value="1"/>
</dbReference>
<protein>
    <recommendedName>
        <fullName evidence="1">Glycosyltransferase 2-like domain-containing protein</fullName>
    </recommendedName>
</protein>
<reference evidence="3" key="1">
    <citation type="submission" date="2017-09" db="EMBL/GenBank/DDBJ databases">
        <title>Depth-based differentiation of microbial function through sediment-hosted aquifers and enrichment of novel symbionts in the deep terrestrial subsurface.</title>
        <authorList>
            <person name="Probst A.J."/>
            <person name="Ladd B."/>
            <person name="Jarett J.K."/>
            <person name="Geller-Mcgrath D.E."/>
            <person name="Sieber C.M.K."/>
            <person name="Emerson J.B."/>
            <person name="Anantharaman K."/>
            <person name="Thomas B.C."/>
            <person name="Malmstrom R."/>
            <person name="Stieglmeier M."/>
            <person name="Klingl A."/>
            <person name="Woyke T."/>
            <person name="Ryan C.M."/>
            <person name="Banfield J.F."/>
        </authorList>
    </citation>
    <scope>NUCLEOTIDE SEQUENCE [LARGE SCALE GENOMIC DNA]</scope>
</reference>
<comment type="caution">
    <text evidence="2">The sequence shown here is derived from an EMBL/GenBank/DDBJ whole genome shotgun (WGS) entry which is preliminary data.</text>
</comment>
<dbReference type="Pfam" id="PF00535">
    <property type="entry name" value="Glycos_transf_2"/>
    <property type="match status" value="1"/>
</dbReference>
<sequence length="386" mass="44571">MVKVSIVIPTLNRANLLKFALKSAVEQDYRNLEIVVCDDCSTDNTKEIVESFDNKNIVYVRPDKRLNMSDTLEFGLSKAKGDYITFLTDACYLLSDCISTAMKELERFNSKLAMWKNCGYFSSDWFEVQRKNTLYIPKVTFKNYLLNSKEYLEKFYNNIREPIIPKSINSLCHRSIIDKAIKRQGRFFLYPIPDHTSAASMLFNTPNFVFIDKPLFIGSVSSANIGASQSFNLGKGAQDFLKGFDQKLEDITFLGIYTTSSLIIKGLENVRKFYLDICPEINVRNAIGEIVDSLSKLEIYGTNVNDFWRILNDYITLQHQELKPFILKKKIKSKIKWRMVKIVRSLPYLYNFESLIRNAKILKGDKFKFNNIGEAAKILINKNRGK</sequence>
<dbReference type="EMBL" id="PFTC01000032">
    <property type="protein sequence ID" value="PJB98653.1"/>
    <property type="molecule type" value="Genomic_DNA"/>
</dbReference>
<evidence type="ECO:0000259" key="1">
    <source>
        <dbReference type="Pfam" id="PF00535"/>
    </source>
</evidence>
<gene>
    <name evidence="2" type="ORF">CO078_01320</name>
</gene>
<dbReference type="InterPro" id="IPR050834">
    <property type="entry name" value="Glycosyltransf_2"/>
</dbReference>
<name>A0A2M8DLM7_9BACT</name>
<evidence type="ECO:0000313" key="3">
    <source>
        <dbReference type="Proteomes" id="UP000230097"/>
    </source>
</evidence>
<dbReference type="SUPFAM" id="SSF53448">
    <property type="entry name" value="Nucleotide-diphospho-sugar transferases"/>
    <property type="match status" value="1"/>
</dbReference>
<evidence type="ECO:0000313" key="2">
    <source>
        <dbReference type="EMBL" id="PJB98653.1"/>
    </source>
</evidence>
<dbReference type="InterPro" id="IPR029044">
    <property type="entry name" value="Nucleotide-diphossugar_trans"/>
</dbReference>
<dbReference type="Gene3D" id="3.90.550.10">
    <property type="entry name" value="Spore Coat Polysaccharide Biosynthesis Protein SpsA, Chain A"/>
    <property type="match status" value="1"/>
</dbReference>
<dbReference type="CDD" id="cd00761">
    <property type="entry name" value="Glyco_tranf_GTA_type"/>
    <property type="match status" value="1"/>
</dbReference>
<dbReference type="PANTHER" id="PTHR43685:SF2">
    <property type="entry name" value="GLYCOSYLTRANSFERASE 2-LIKE DOMAIN-CONTAINING PROTEIN"/>
    <property type="match status" value="1"/>
</dbReference>
<dbReference type="Proteomes" id="UP000230097">
    <property type="component" value="Unassembled WGS sequence"/>
</dbReference>
<dbReference type="InterPro" id="IPR001173">
    <property type="entry name" value="Glyco_trans_2-like"/>
</dbReference>
<dbReference type="AlphaFoldDB" id="A0A2M8DLM7"/>
<feature type="domain" description="Glycosyltransferase 2-like" evidence="1">
    <location>
        <begin position="5"/>
        <end position="141"/>
    </location>
</feature>